<evidence type="ECO:0000313" key="1">
    <source>
        <dbReference type="EMBL" id="MFB6490969.1"/>
    </source>
</evidence>
<comment type="caution">
    <text evidence="1">The sequence shown here is derived from an EMBL/GenBank/DDBJ whole genome shotgun (WGS) entry which is preliminary data.</text>
</comment>
<sequence length="127" mass="13893">MGEVIRRFLIYVTRDVEGRASYPRSAKLCNSSGEAVRAKLRYAGPFTKTGLEGYVEYIALVLSNGASASNAKPEGEPFDLGPGECVDVGVEYVVSKRLKEELDFVKLKLINDGRLNIGGFQFDVVKA</sequence>
<dbReference type="EMBL" id="JZWT02000017">
    <property type="protein sequence ID" value="MFB6490969.1"/>
    <property type="molecule type" value="Genomic_DNA"/>
</dbReference>
<dbReference type="Proteomes" id="UP000033636">
    <property type="component" value="Unassembled WGS sequence"/>
</dbReference>
<proteinExistence type="predicted"/>
<reference evidence="1" key="1">
    <citation type="submission" date="2024-07" db="EMBL/GenBank/DDBJ databases">
        <title>Metagenome and Metagenome-Assembled Genomes of Archaea from a hot spring from the geothermal field of Los Azufres, Mexico.</title>
        <authorList>
            <person name="Marin-Paredes R."/>
            <person name="Martinez-Romero E."/>
            <person name="Servin-Garciduenas L.E."/>
        </authorList>
    </citation>
    <scope>NUCLEOTIDE SEQUENCE</scope>
</reference>
<name>A0ACC6V2L9_9CREN</name>
<evidence type="ECO:0000313" key="2">
    <source>
        <dbReference type="Proteomes" id="UP000033636"/>
    </source>
</evidence>
<accession>A0ACC6V2L9</accession>
<organism evidence="1 2">
    <name type="scientific">Thermoproteus sp. AZ2</name>
    <dbReference type="NCBI Taxonomy" id="1609232"/>
    <lineage>
        <taxon>Archaea</taxon>
        <taxon>Thermoproteota</taxon>
        <taxon>Thermoprotei</taxon>
        <taxon>Thermoproteales</taxon>
        <taxon>Thermoproteaceae</taxon>
        <taxon>Thermoproteus</taxon>
    </lineage>
</organism>
<protein>
    <submittedName>
        <fullName evidence="1">Uncharacterized protein</fullName>
    </submittedName>
</protein>
<gene>
    <name evidence="1" type="ORF">TU35_006975</name>
</gene>